<dbReference type="Pfam" id="PF13359">
    <property type="entry name" value="DDE_Tnp_4"/>
    <property type="match status" value="1"/>
</dbReference>
<accession>A0AAN9HBL4</accession>
<proteinExistence type="inferred from homology"/>
<comment type="caution">
    <text evidence="9">The sequence shown here is derived from an EMBL/GenBank/DDBJ whole genome shotgun (WGS) entry which is preliminary data.</text>
</comment>
<keyword evidence="7" id="KW-0539">Nucleus</keyword>
<comment type="similarity">
    <text evidence="3">Belongs to the HARBI1 family.</text>
</comment>
<sequence length="178" mass="20130">MPGSAHDANVLRQSDLFQRSHLLPKGVKNIEGQDTRLLIVGDPAYPLLDWLLKGYINSAHLTPEQESFNAYLSSLRVGVENTFGILKSRWRVLLKRSDFHFTFTPTVIATCCALHNFCQTEKDNANSRWLEEACDLNAIYPQPNHSVNMECNATGSNARIALTNYMSTHFPLRTGHFH</sequence>
<keyword evidence="5" id="KW-0479">Metal-binding</keyword>
<feature type="domain" description="DDE Tnp4" evidence="8">
    <location>
        <begin position="1"/>
        <end position="116"/>
    </location>
</feature>
<evidence type="ECO:0000256" key="2">
    <source>
        <dbReference type="ARBA" id="ARBA00004123"/>
    </source>
</evidence>
<dbReference type="GO" id="GO:0046872">
    <property type="term" value="F:metal ion binding"/>
    <property type="evidence" value="ECO:0007669"/>
    <property type="project" value="UniProtKB-KW"/>
</dbReference>
<name>A0AAN9HBL4_9TELE</name>
<evidence type="ECO:0000256" key="5">
    <source>
        <dbReference type="ARBA" id="ARBA00022723"/>
    </source>
</evidence>
<dbReference type="PANTHER" id="PTHR22930">
    <property type="match status" value="1"/>
</dbReference>
<keyword evidence="4" id="KW-0540">Nuclease</keyword>
<evidence type="ECO:0000259" key="8">
    <source>
        <dbReference type="Pfam" id="PF13359"/>
    </source>
</evidence>
<comment type="cofactor">
    <cofactor evidence="1">
        <name>a divalent metal cation</name>
        <dbReference type="ChEBI" id="CHEBI:60240"/>
    </cofactor>
</comment>
<dbReference type="PANTHER" id="PTHR22930:SF85">
    <property type="entry name" value="GH03217P-RELATED"/>
    <property type="match status" value="1"/>
</dbReference>
<evidence type="ECO:0000256" key="3">
    <source>
        <dbReference type="ARBA" id="ARBA00006958"/>
    </source>
</evidence>
<keyword evidence="10" id="KW-1185">Reference proteome</keyword>
<reference evidence="9 10" key="1">
    <citation type="submission" date="2024-02" db="EMBL/GenBank/DDBJ databases">
        <title>Chromosome-level genome assembly of the Eurasian Minnow (Phoxinus phoxinus).</title>
        <authorList>
            <person name="Oriowo T.O."/>
            <person name="Martin S."/>
            <person name="Stange M."/>
            <person name="Chrysostomakis Y."/>
            <person name="Brown T."/>
            <person name="Winkler S."/>
            <person name="Kukowka S."/>
            <person name="Myers E.W."/>
            <person name="Bohne A."/>
        </authorList>
    </citation>
    <scope>NUCLEOTIDE SEQUENCE [LARGE SCALE GENOMIC DNA]</scope>
    <source>
        <strain evidence="9">ZFMK-TIS-60720</strain>
        <tissue evidence="9">Whole Organism</tissue>
    </source>
</reference>
<keyword evidence="6" id="KW-0378">Hydrolase</keyword>
<dbReference type="AlphaFoldDB" id="A0AAN9HBL4"/>
<dbReference type="InterPro" id="IPR027806">
    <property type="entry name" value="HARBI1_dom"/>
</dbReference>
<comment type="subcellular location">
    <subcellularLocation>
        <location evidence="2">Nucleus</location>
    </subcellularLocation>
</comment>
<evidence type="ECO:0000256" key="1">
    <source>
        <dbReference type="ARBA" id="ARBA00001968"/>
    </source>
</evidence>
<dbReference type="GO" id="GO:0016787">
    <property type="term" value="F:hydrolase activity"/>
    <property type="evidence" value="ECO:0007669"/>
    <property type="project" value="UniProtKB-KW"/>
</dbReference>
<dbReference type="GO" id="GO:0005634">
    <property type="term" value="C:nucleus"/>
    <property type="evidence" value="ECO:0007669"/>
    <property type="project" value="UniProtKB-SubCell"/>
</dbReference>
<dbReference type="GO" id="GO:0004518">
    <property type="term" value="F:nuclease activity"/>
    <property type="evidence" value="ECO:0007669"/>
    <property type="project" value="UniProtKB-KW"/>
</dbReference>
<dbReference type="EMBL" id="JAYKXH010000008">
    <property type="protein sequence ID" value="KAK7160657.1"/>
    <property type="molecule type" value="Genomic_DNA"/>
</dbReference>
<evidence type="ECO:0000256" key="7">
    <source>
        <dbReference type="ARBA" id="ARBA00023242"/>
    </source>
</evidence>
<organism evidence="9 10">
    <name type="scientific">Phoxinus phoxinus</name>
    <name type="common">Eurasian minnow</name>
    <dbReference type="NCBI Taxonomy" id="58324"/>
    <lineage>
        <taxon>Eukaryota</taxon>
        <taxon>Metazoa</taxon>
        <taxon>Chordata</taxon>
        <taxon>Craniata</taxon>
        <taxon>Vertebrata</taxon>
        <taxon>Euteleostomi</taxon>
        <taxon>Actinopterygii</taxon>
        <taxon>Neopterygii</taxon>
        <taxon>Teleostei</taxon>
        <taxon>Ostariophysi</taxon>
        <taxon>Cypriniformes</taxon>
        <taxon>Leuciscidae</taxon>
        <taxon>Phoxininae</taxon>
        <taxon>Phoxinus</taxon>
    </lineage>
</organism>
<gene>
    <name evidence="9" type="ORF">R3I93_008347</name>
</gene>
<evidence type="ECO:0000256" key="6">
    <source>
        <dbReference type="ARBA" id="ARBA00022801"/>
    </source>
</evidence>
<evidence type="ECO:0000256" key="4">
    <source>
        <dbReference type="ARBA" id="ARBA00022722"/>
    </source>
</evidence>
<protein>
    <recommendedName>
        <fullName evidence="8">DDE Tnp4 domain-containing protein</fullName>
    </recommendedName>
</protein>
<dbReference type="Proteomes" id="UP001364617">
    <property type="component" value="Unassembled WGS sequence"/>
</dbReference>
<evidence type="ECO:0000313" key="9">
    <source>
        <dbReference type="EMBL" id="KAK7160657.1"/>
    </source>
</evidence>
<dbReference type="InterPro" id="IPR045249">
    <property type="entry name" value="HARBI1-like"/>
</dbReference>
<evidence type="ECO:0000313" key="10">
    <source>
        <dbReference type="Proteomes" id="UP001364617"/>
    </source>
</evidence>